<feature type="compositionally biased region" description="Low complexity" evidence="6">
    <location>
        <begin position="61"/>
        <end position="76"/>
    </location>
</feature>
<dbReference type="Proteomes" id="UP000433883">
    <property type="component" value="Unassembled WGS sequence"/>
</dbReference>
<dbReference type="EMBL" id="WNWR01000066">
    <property type="protein sequence ID" value="KAE9992234.1"/>
    <property type="molecule type" value="Genomic_DNA"/>
</dbReference>
<dbReference type="PROSITE" id="PS00518">
    <property type="entry name" value="ZF_RING_1"/>
    <property type="match status" value="1"/>
</dbReference>
<feature type="region of interest" description="Disordered" evidence="6">
    <location>
        <begin position="270"/>
        <end position="289"/>
    </location>
</feature>
<accession>A0A8H3Z9U1</accession>
<evidence type="ECO:0000313" key="13">
    <source>
        <dbReference type="Proteomes" id="UP000490939"/>
    </source>
</evidence>
<dbReference type="Pfam" id="PF00097">
    <property type="entry name" value="zf-C3HC4"/>
    <property type="match status" value="1"/>
</dbReference>
<dbReference type="AlphaFoldDB" id="A0A8H3Z9U1"/>
<dbReference type="Gene3D" id="3.30.40.10">
    <property type="entry name" value="Zinc/RING finger domain, C3HC4 (zinc finger)"/>
    <property type="match status" value="1"/>
</dbReference>
<reference evidence="9 11" key="1">
    <citation type="submission" date="2019-11" db="EMBL/GenBank/DDBJ databases">
        <title>Venturia inaequalis Genome Resource.</title>
        <authorList>
            <person name="Lichtner F.J."/>
        </authorList>
    </citation>
    <scope>NUCLEOTIDE SEQUENCE [LARGE SCALE GENOMIC DNA]</scope>
    <source>
        <strain evidence="8 12">120213</strain>
        <strain evidence="9">Bline_iso_100314</strain>
        <strain evidence="10 13">DMI_063113</strain>
    </source>
</reference>
<keyword evidence="5" id="KW-0175">Coiled coil</keyword>
<dbReference type="Proteomes" id="UP000490939">
    <property type="component" value="Unassembled WGS sequence"/>
</dbReference>
<dbReference type="Proteomes" id="UP000447873">
    <property type="component" value="Unassembled WGS sequence"/>
</dbReference>
<dbReference type="EMBL" id="WNWS01000092">
    <property type="protein sequence ID" value="KAE9981227.1"/>
    <property type="molecule type" value="Genomic_DNA"/>
</dbReference>
<organism evidence="9 11">
    <name type="scientific">Venturia inaequalis</name>
    <name type="common">Apple scab fungus</name>
    <dbReference type="NCBI Taxonomy" id="5025"/>
    <lineage>
        <taxon>Eukaryota</taxon>
        <taxon>Fungi</taxon>
        <taxon>Dikarya</taxon>
        <taxon>Ascomycota</taxon>
        <taxon>Pezizomycotina</taxon>
        <taxon>Dothideomycetes</taxon>
        <taxon>Pleosporomycetidae</taxon>
        <taxon>Venturiales</taxon>
        <taxon>Venturiaceae</taxon>
        <taxon>Venturia</taxon>
    </lineage>
</organism>
<gene>
    <name evidence="9" type="ORF">BLS_001666</name>
    <name evidence="10" type="ORF">EG327_009732</name>
    <name evidence="8" type="ORF">EG328_011777</name>
</gene>
<feature type="compositionally biased region" description="Basic and acidic residues" evidence="6">
    <location>
        <begin position="178"/>
        <end position="187"/>
    </location>
</feature>
<dbReference type="Gene3D" id="3.40.50.10190">
    <property type="entry name" value="BRCT domain"/>
    <property type="match status" value="1"/>
</dbReference>
<protein>
    <recommendedName>
        <fullName evidence="7">RING-type domain-containing protein</fullName>
    </recommendedName>
</protein>
<evidence type="ECO:0000313" key="11">
    <source>
        <dbReference type="Proteomes" id="UP000433883"/>
    </source>
</evidence>
<evidence type="ECO:0000256" key="6">
    <source>
        <dbReference type="SAM" id="MobiDB-lite"/>
    </source>
</evidence>
<feature type="domain" description="RING-type" evidence="7">
    <location>
        <begin position="105"/>
        <end position="149"/>
    </location>
</feature>
<name>A0A8H3Z9U1_VENIN</name>
<proteinExistence type="predicted"/>
<keyword evidence="1" id="KW-0479">Metal-binding</keyword>
<evidence type="ECO:0000313" key="8">
    <source>
        <dbReference type="EMBL" id="KAE9981227.1"/>
    </source>
</evidence>
<dbReference type="InterPro" id="IPR001841">
    <property type="entry name" value="Znf_RING"/>
</dbReference>
<feature type="coiled-coil region" evidence="5">
    <location>
        <begin position="389"/>
        <end position="423"/>
    </location>
</feature>
<evidence type="ECO:0000259" key="7">
    <source>
        <dbReference type="PROSITE" id="PS50089"/>
    </source>
</evidence>
<sequence>MAGTDTTRELFIYARFLRSWMENKPLMKSLNKPLMDSPNKPLMDSLNKPLMKPLNTTPTHLADTATPSSTSLSTTTDVKVKLESDAMEAPTSVDRRGPYLRVWGCPLCHRDPIEPRVANCGHIFCLMCLKDVQVTAELFRYPPRCNLCHEDISDQHPIAFNSQRTLPPLAPAISSPSDGRDGRERLPPRGPTVGEALMSLHQRAQDPRNFYASGSSGLHSVYQHQHQQQYLPHSQQLPLSQPMTPRYDGPQGYLGHMPSSDQIVNTIEHSPRGSVSSVSETKASQSGKKPAAAVKGIGLKDLGFHLKGELDREGQARFIVQQNGGRLTASATKSTHYIVMGNGARKTKAMKENFAGTILDEMGFWELMQQKIGGHTINVQLQAHQEGEDEHMEHEEAKLKAELARLEKKTLDVKRKLEQFTETKAGVKKQKTDANNFSELAKFISEKSES</sequence>
<evidence type="ECO:0000256" key="3">
    <source>
        <dbReference type="ARBA" id="ARBA00022833"/>
    </source>
</evidence>
<dbReference type="OrthoDB" id="6333297at2759"/>
<feature type="compositionally biased region" description="Polar residues" evidence="6">
    <location>
        <begin position="270"/>
        <end position="287"/>
    </location>
</feature>
<evidence type="ECO:0000256" key="2">
    <source>
        <dbReference type="ARBA" id="ARBA00022771"/>
    </source>
</evidence>
<dbReference type="InterPro" id="IPR017907">
    <property type="entry name" value="Znf_RING_CS"/>
</dbReference>
<dbReference type="GO" id="GO:0008270">
    <property type="term" value="F:zinc ion binding"/>
    <property type="evidence" value="ECO:0007669"/>
    <property type="project" value="UniProtKB-KW"/>
</dbReference>
<dbReference type="SUPFAM" id="SSF57850">
    <property type="entry name" value="RING/U-box"/>
    <property type="match status" value="1"/>
</dbReference>
<keyword evidence="3" id="KW-0862">Zinc</keyword>
<keyword evidence="13" id="KW-1185">Reference proteome</keyword>
<evidence type="ECO:0000256" key="4">
    <source>
        <dbReference type="PROSITE-ProRule" id="PRU00175"/>
    </source>
</evidence>
<dbReference type="SMART" id="SM00184">
    <property type="entry name" value="RING"/>
    <property type="match status" value="1"/>
</dbReference>
<evidence type="ECO:0000313" key="10">
    <source>
        <dbReference type="EMBL" id="KAE9992234.1"/>
    </source>
</evidence>
<dbReference type="EMBL" id="WNWQ01000014">
    <property type="protein sequence ID" value="KAE9984671.1"/>
    <property type="molecule type" value="Genomic_DNA"/>
</dbReference>
<comment type="caution">
    <text evidence="9">The sequence shown here is derived from an EMBL/GenBank/DDBJ whole genome shotgun (WGS) entry which is preliminary data.</text>
</comment>
<dbReference type="InterPro" id="IPR036420">
    <property type="entry name" value="BRCT_dom_sf"/>
</dbReference>
<evidence type="ECO:0000313" key="12">
    <source>
        <dbReference type="Proteomes" id="UP000447873"/>
    </source>
</evidence>
<evidence type="ECO:0000256" key="1">
    <source>
        <dbReference type="ARBA" id="ARBA00022723"/>
    </source>
</evidence>
<keyword evidence="2 4" id="KW-0863">Zinc-finger</keyword>
<dbReference type="PROSITE" id="PS50089">
    <property type="entry name" value="ZF_RING_2"/>
    <property type="match status" value="1"/>
</dbReference>
<dbReference type="InterPro" id="IPR013083">
    <property type="entry name" value="Znf_RING/FYVE/PHD"/>
</dbReference>
<dbReference type="InterPro" id="IPR018957">
    <property type="entry name" value="Znf_C3HC4_RING-type"/>
</dbReference>
<evidence type="ECO:0000256" key="5">
    <source>
        <dbReference type="SAM" id="Coils"/>
    </source>
</evidence>
<feature type="region of interest" description="Disordered" evidence="6">
    <location>
        <begin position="165"/>
        <end position="190"/>
    </location>
</feature>
<evidence type="ECO:0000313" key="9">
    <source>
        <dbReference type="EMBL" id="KAE9984671.1"/>
    </source>
</evidence>
<feature type="region of interest" description="Disordered" evidence="6">
    <location>
        <begin position="48"/>
        <end position="76"/>
    </location>
</feature>